<dbReference type="InterPro" id="IPR011992">
    <property type="entry name" value="EF-hand-dom_pair"/>
</dbReference>
<evidence type="ECO:0000313" key="2">
    <source>
        <dbReference type="EMBL" id="GIL68032.1"/>
    </source>
</evidence>
<dbReference type="Proteomes" id="UP000747399">
    <property type="component" value="Unassembled WGS sequence"/>
</dbReference>
<evidence type="ECO:0000259" key="1">
    <source>
        <dbReference type="PROSITE" id="PS50222"/>
    </source>
</evidence>
<dbReference type="PROSITE" id="PS50222">
    <property type="entry name" value="EF_HAND_2"/>
    <property type="match status" value="1"/>
</dbReference>
<dbReference type="InterPro" id="IPR002048">
    <property type="entry name" value="EF_hand_dom"/>
</dbReference>
<dbReference type="Pfam" id="PF13499">
    <property type="entry name" value="EF-hand_7"/>
    <property type="match status" value="1"/>
</dbReference>
<feature type="domain" description="EF-hand" evidence="1">
    <location>
        <begin position="90"/>
        <end position="125"/>
    </location>
</feature>
<dbReference type="SUPFAM" id="SSF47473">
    <property type="entry name" value="EF-hand"/>
    <property type="match status" value="1"/>
</dbReference>
<dbReference type="AlphaFoldDB" id="A0A8J4BYS6"/>
<reference evidence="2" key="1">
    <citation type="journal article" date="2021" name="Proc. Natl. Acad. Sci. U.S.A.">
        <title>Three genomes in the algal genus Volvox reveal the fate of a haploid sex-determining region after a transition to homothallism.</title>
        <authorList>
            <person name="Yamamoto K."/>
            <person name="Hamaji T."/>
            <person name="Kawai-Toyooka H."/>
            <person name="Matsuzaki R."/>
            <person name="Takahashi F."/>
            <person name="Nishimura Y."/>
            <person name="Kawachi M."/>
            <person name="Noguchi H."/>
            <person name="Minakuchi Y."/>
            <person name="Umen J.G."/>
            <person name="Toyoda A."/>
            <person name="Nozaki H."/>
        </authorList>
    </citation>
    <scope>NUCLEOTIDE SEQUENCE</scope>
    <source>
        <strain evidence="2">NIES-3780</strain>
    </source>
</reference>
<dbReference type="EMBL" id="BNCO01000109">
    <property type="protein sequence ID" value="GIL68032.1"/>
    <property type="molecule type" value="Genomic_DNA"/>
</dbReference>
<protein>
    <recommendedName>
        <fullName evidence="1">EF-hand domain-containing protein</fullName>
    </recommendedName>
</protein>
<dbReference type="GO" id="GO:0005509">
    <property type="term" value="F:calcium ion binding"/>
    <property type="evidence" value="ECO:0007669"/>
    <property type="project" value="InterPro"/>
</dbReference>
<keyword evidence="3" id="KW-1185">Reference proteome</keyword>
<comment type="caution">
    <text evidence="2">The sequence shown here is derived from an EMBL/GenBank/DDBJ whole genome shotgun (WGS) entry which is preliminary data.</text>
</comment>
<gene>
    <name evidence="2" type="ORF">Vafri_21320</name>
</gene>
<dbReference type="PANTHER" id="PTHR21847:SF1">
    <property type="entry name" value="EF-HAND CALCIUM-BINDING DOMAIN-CONTAINING PROTEIN 10"/>
    <property type="match status" value="1"/>
</dbReference>
<dbReference type="PANTHER" id="PTHR21847">
    <property type="entry name" value="EF-HAND CALCIUM-BINDING DOMAIN-CONTAINING PROTEIN 10"/>
    <property type="match status" value="1"/>
</dbReference>
<dbReference type="InterPro" id="IPR039879">
    <property type="entry name" value="EFC10"/>
</dbReference>
<name>A0A8J4BYS6_9CHLO</name>
<organism evidence="2 3">
    <name type="scientific">Volvox africanus</name>
    <dbReference type="NCBI Taxonomy" id="51714"/>
    <lineage>
        <taxon>Eukaryota</taxon>
        <taxon>Viridiplantae</taxon>
        <taxon>Chlorophyta</taxon>
        <taxon>core chlorophytes</taxon>
        <taxon>Chlorophyceae</taxon>
        <taxon>CS clade</taxon>
        <taxon>Chlamydomonadales</taxon>
        <taxon>Volvocaceae</taxon>
        <taxon>Volvox</taxon>
    </lineage>
</organism>
<proteinExistence type="predicted"/>
<dbReference type="Gene3D" id="1.10.238.10">
    <property type="entry name" value="EF-hand"/>
    <property type="match status" value="1"/>
</dbReference>
<sequence>MDSLLPPRPGSRQGPVQGRHVDKLDILPDELLKKQDEAYLAKHQLDALFGEILQGLVQEMPSDPVQFIIDSVQYGVDQAVQDKATGMPLHRKTRLLDLFRIIDKQGTGRISFRAMQQYANRYGGQTLGAEELGSIFSDFKPGSDNLITQDEFVRFFSRVSKTITNTQFEAMVKEMMS</sequence>
<accession>A0A8J4BYS6</accession>
<evidence type="ECO:0000313" key="3">
    <source>
        <dbReference type="Proteomes" id="UP000747399"/>
    </source>
</evidence>
<dbReference type="CDD" id="cd22961">
    <property type="entry name" value="DD_TEX55-like"/>
    <property type="match status" value="1"/>
</dbReference>